<name>A0A0C9XZL6_9AGAR</name>
<reference evidence="1 2" key="1">
    <citation type="submission" date="2014-04" db="EMBL/GenBank/DDBJ databases">
        <authorList>
            <consortium name="DOE Joint Genome Institute"/>
            <person name="Kuo A."/>
            <person name="Kohler A."/>
            <person name="Nagy L.G."/>
            <person name="Floudas D."/>
            <person name="Copeland A."/>
            <person name="Barry K.W."/>
            <person name="Cichocki N."/>
            <person name="Veneault-Fourrey C."/>
            <person name="LaButti K."/>
            <person name="Lindquist E.A."/>
            <person name="Lipzen A."/>
            <person name="Lundell T."/>
            <person name="Morin E."/>
            <person name="Murat C."/>
            <person name="Sun H."/>
            <person name="Tunlid A."/>
            <person name="Henrissat B."/>
            <person name="Grigoriev I.V."/>
            <person name="Hibbett D.S."/>
            <person name="Martin F."/>
            <person name="Nordberg H.P."/>
            <person name="Cantor M.N."/>
            <person name="Hua S.X."/>
        </authorList>
    </citation>
    <scope>NUCLEOTIDE SEQUENCE [LARGE SCALE GENOMIC DNA]</scope>
    <source>
        <strain evidence="1 2">LaAM-08-1</strain>
    </source>
</reference>
<protein>
    <submittedName>
        <fullName evidence="1">Uncharacterized protein</fullName>
    </submittedName>
</protein>
<evidence type="ECO:0000313" key="1">
    <source>
        <dbReference type="EMBL" id="KIK01238.1"/>
    </source>
</evidence>
<keyword evidence="2" id="KW-1185">Reference proteome</keyword>
<evidence type="ECO:0000313" key="2">
    <source>
        <dbReference type="Proteomes" id="UP000054477"/>
    </source>
</evidence>
<sequence length="51" mass="5681">MDLSCEDVEDEVTSSSTSRKFLTSGIGSLCLRRWLTRSVRQGLRCCWGGTP</sequence>
<organism evidence="1 2">
    <name type="scientific">Laccaria amethystina LaAM-08-1</name>
    <dbReference type="NCBI Taxonomy" id="1095629"/>
    <lineage>
        <taxon>Eukaryota</taxon>
        <taxon>Fungi</taxon>
        <taxon>Dikarya</taxon>
        <taxon>Basidiomycota</taxon>
        <taxon>Agaricomycotina</taxon>
        <taxon>Agaricomycetes</taxon>
        <taxon>Agaricomycetidae</taxon>
        <taxon>Agaricales</taxon>
        <taxon>Agaricineae</taxon>
        <taxon>Hydnangiaceae</taxon>
        <taxon>Laccaria</taxon>
    </lineage>
</organism>
<dbReference type="Proteomes" id="UP000054477">
    <property type="component" value="Unassembled WGS sequence"/>
</dbReference>
<dbReference type="EMBL" id="KN838610">
    <property type="protein sequence ID" value="KIK01238.1"/>
    <property type="molecule type" value="Genomic_DNA"/>
</dbReference>
<dbReference type="HOGENOM" id="CLU_3106780_0_0_1"/>
<accession>A0A0C9XZL6</accession>
<proteinExistence type="predicted"/>
<dbReference type="AlphaFoldDB" id="A0A0C9XZL6"/>
<gene>
    <name evidence="1" type="ORF">K443DRAFT_678588</name>
</gene>
<reference evidence="2" key="2">
    <citation type="submission" date="2015-01" db="EMBL/GenBank/DDBJ databases">
        <title>Evolutionary Origins and Diversification of the Mycorrhizal Mutualists.</title>
        <authorList>
            <consortium name="DOE Joint Genome Institute"/>
            <consortium name="Mycorrhizal Genomics Consortium"/>
            <person name="Kohler A."/>
            <person name="Kuo A."/>
            <person name="Nagy L.G."/>
            <person name="Floudas D."/>
            <person name="Copeland A."/>
            <person name="Barry K.W."/>
            <person name="Cichocki N."/>
            <person name="Veneault-Fourrey C."/>
            <person name="LaButti K."/>
            <person name="Lindquist E.A."/>
            <person name="Lipzen A."/>
            <person name="Lundell T."/>
            <person name="Morin E."/>
            <person name="Murat C."/>
            <person name="Riley R."/>
            <person name="Ohm R."/>
            <person name="Sun H."/>
            <person name="Tunlid A."/>
            <person name="Henrissat B."/>
            <person name="Grigoriev I.V."/>
            <person name="Hibbett D.S."/>
            <person name="Martin F."/>
        </authorList>
    </citation>
    <scope>NUCLEOTIDE SEQUENCE [LARGE SCALE GENOMIC DNA]</scope>
    <source>
        <strain evidence="2">LaAM-08-1</strain>
    </source>
</reference>